<accession>A0A2A3YGU8</accession>
<feature type="region of interest" description="Disordered" evidence="1">
    <location>
        <begin position="1"/>
        <end position="58"/>
    </location>
</feature>
<keyword evidence="2" id="KW-0472">Membrane</keyword>
<feature type="transmembrane region" description="Helical" evidence="2">
    <location>
        <begin position="64"/>
        <end position="86"/>
    </location>
</feature>
<gene>
    <name evidence="4" type="ORF">CIK66_14875</name>
</gene>
<protein>
    <recommendedName>
        <fullName evidence="3">Acyltransferase 3 domain-containing protein</fullName>
    </recommendedName>
</protein>
<dbReference type="EMBL" id="NRGR01000024">
    <property type="protein sequence ID" value="PCC38315.1"/>
    <property type="molecule type" value="Genomic_DNA"/>
</dbReference>
<dbReference type="OrthoDB" id="6623990at2"/>
<dbReference type="Proteomes" id="UP000218598">
    <property type="component" value="Unassembled WGS sequence"/>
</dbReference>
<evidence type="ECO:0000313" key="4">
    <source>
        <dbReference type="EMBL" id="PCC38315.1"/>
    </source>
</evidence>
<feature type="transmembrane region" description="Helical" evidence="2">
    <location>
        <begin position="206"/>
        <end position="225"/>
    </location>
</feature>
<dbReference type="RefSeq" id="WP_096166073.1">
    <property type="nucleotide sequence ID" value="NZ_JBQCXU010000005.1"/>
</dbReference>
<dbReference type="InterPro" id="IPR002656">
    <property type="entry name" value="Acyl_transf_3_dom"/>
</dbReference>
<feature type="compositionally biased region" description="Low complexity" evidence="1">
    <location>
        <begin position="22"/>
        <end position="44"/>
    </location>
</feature>
<feature type="transmembrane region" description="Helical" evidence="2">
    <location>
        <begin position="152"/>
        <end position="172"/>
    </location>
</feature>
<keyword evidence="2" id="KW-1133">Transmembrane helix</keyword>
<feature type="compositionally biased region" description="Basic residues" evidence="1">
    <location>
        <begin position="9"/>
        <end position="19"/>
    </location>
</feature>
<sequence length="394" mass="43278">MPDGDSTTRRRGTPRSRRPRSSDSADSTGSSGIAAPSGAGSGEATPEGPPSTARRPRDPFLDNARGILITLVVVAHTIECFFQSSQVFPDTVYTWIYSFHMGAFVLISGYLSRSYRNEPRQVRRLLTAMVVPYLIFQVIHELAKMLLQGHEFHLQLFLPAWTLWFLLALLLWRLATPVLRQLRYPLVFAVAIAVISPLDADLDSTFTLGRLVGMLPFFVLGLVTTPQALERLKAFRHRWVGGVVLLAALACAFLLREDFRTSIFFLRSAYGEDSGILMSMALRVAVLVVGVIASVALLLVSPRGRSPLTALGERSLTIYLLHPLFLMPFRYADEVPDVTSTWWGTLGLIAAAVVLTAVLGSGIVGKLTRWLTDPPIGNLLVKPEEPKASRPVGA</sequence>
<feature type="transmembrane region" description="Helical" evidence="2">
    <location>
        <begin position="92"/>
        <end position="112"/>
    </location>
</feature>
<evidence type="ECO:0000256" key="2">
    <source>
        <dbReference type="SAM" id="Phobius"/>
    </source>
</evidence>
<name>A0A2A3YGU8_9MICO</name>
<feature type="domain" description="Acyltransferase 3" evidence="3">
    <location>
        <begin position="59"/>
        <end position="359"/>
    </location>
</feature>
<proteinExistence type="predicted"/>
<dbReference type="GeneID" id="95328222"/>
<feature type="transmembrane region" description="Helical" evidence="2">
    <location>
        <begin position="311"/>
        <end position="329"/>
    </location>
</feature>
<keyword evidence="2" id="KW-0812">Transmembrane</keyword>
<reference evidence="4 5" key="1">
    <citation type="journal article" date="2017" name="Elife">
        <title>Extensive horizontal gene transfer in cheese-associated bacteria.</title>
        <authorList>
            <person name="Bonham K.S."/>
            <person name="Wolfe B.E."/>
            <person name="Dutton R.J."/>
        </authorList>
    </citation>
    <scope>NUCLEOTIDE SEQUENCE [LARGE SCALE GENOMIC DNA]</scope>
    <source>
        <strain evidence="4 5">341_9</strain>
    </source>
</reference>
<dbReference type="Pfam" id="PF01757">
    <property type="entry name" value="Acyl_transf_3"/>
    <property type="match status" value="1"/>
</dbReference>
<dbReference type="InterPro" id="IPR052734">
    <property type="entry name" value="Nod_factor_acetyltransferase"/>
</dbReference>
<evidence type="ECO:0000256" key="1">
    <source>
        <dbReference type="SAM" id="MobiDB-lite"/>
    </source>
</evidence>
<feature type="transmembrane region" description="Helical" evidence="2">
    <location>
        <begin position="124"/>
        <end position="140"/>
    </location>
</feature>
<comment type="caution">
    <text evidence="4">The sequence shown here is derived from an EMBL/GenBank/DDBJ whole genome shotgun (WGS) entry which is preliminary data.</text>
</comment>
<dbReference type="GO" id="GO:0016747">
    <property type="term" value="F:acyltransferase activity, transferring groups other than amino-acyl groups"/>
    <property type="evidence" value="ECO:0007669"/>
    <property type="project" value="InterPro"/>
</dbReference>
<dbReference type="PANTHER" id="PTHR37312">
    <property type="entry name" value="MEMBRANE-BOUND ACYLTRANSFERASE YKRP-RELATED"/>
    <property type="match status" value="1"/>
</dbReference>
<evidence type="ECO:0000313" key="5">
    <source>
        <dbReference type="Proteomes" id="UP000218598"/>
    </source>
</evidence>
<organism evidence="4 5">
    <name type="scientific">Brachybacterium alimentarium</name>
    <dbReference type="NCBI Taxonomy" id="47845"/>
    <lineage>
        <taxon>Bacteria</taxon>
        <taxon>Bacillati</taxon>
        <taxon>Actinomycetota</taxon>
        <taxon>Actinomycetes</taxon>
        <taxon>Micrococcales</taxon>
        <taxon>Dermabacteraceae</taxon>
        <taxon>Brachybacterium</taxon>
    </lineage>
</organism>
<feature type="transmembrane region" description="Helical" evidence="2">
    <location>
        <begin position="184"/>
        <end position="200"/>
    </location>
</feature>
<keyword evidence="5" id="KW-1185">Reference proteome</keyword>
<dbReference type="AlphaFoldDB" id="A0A2A3YGU8"/>
<feature type="transmembrane region" description="Helical" evidence="2">
    <location>
        <begin position="275"/>
        <end position="299"/>
    </location>
</feature>
<feature type="transmembrane region" description="Helical" evidence="2">
    <location>
        <begin position="341"/>
        <end position="364"/>
    </location>
</feature>
<feature type="transmembrane region" description="Helical" evidence="2">
    <location>
        <begin position="237"/>
        <end position="255"/>
    </location>
</feature>
<dbReference type="PANTHER" id="PTHR37312:SF1">
    <property type="entry name" value="MEMBRANE-BOUND ACYLTRANSFERASE YKRP-RELATED"/>
    <property type="match status" value="1"/>
</dbReference>
<evidence type="ECO:0000259" key="3">
    <source>
        <dbReference type="Pfam" id="PF01757"/>
    </source>
</evidence>